<dbReference type="Proteomes" id="UP000018948">
    <property type="component" value="Unassembled WGS sequence"/>
</dbReference>
<sequence length="118" mass="13706">MEELSLTGSRYTPQLRGVCTTNFASLVAGKDPARIRLLRFWNPSLGHIFRNRESTSRRLDGDQCTVRQHTGHRWDLWLGRGDQESRKAVELWKVKTNDNSSDVITKPFINDRFEMLSK</sequence>
<accession>W2ZIQ4</accession>
<dbReference type="AlphaFoldDB" id="W2ZIQ4"/>
<proteinExistence type="predicted"/>
<comment type="caution">
    <text evidence="1">The sequence shown here is derived from an EMBL/GenBank/DDBJ whole genome shotgun (WGS) entry which is preliminary data.</text>
</comment>
<gene>
    <name evidence="1" type="ORF">F442_06902</name>
</gene>
<evidence type="ECO:0000313" key="2">
    <source>
        <dbReference type="Proteomes" id="UP000018948"/>
    </source>
</evidence>
<evidence type="ECO:0000313" key="1">
    <source>
        <dbReference type="EMBL" id="ETP46935.1"/>
    </source>
</evidence>
<name>W2ZIQ4_PHYNI</name>
<dbReference type="EMBL" id="ANIY01001411">
    <property type="protein sequence ID" value="ETP46935.1"/>
    <property type="molecule type" value="Genomic_DNA"/>
</dbReference>
<protein>
    <submittedName>
        <fullName evidence="1">Uncharacterized protein</fullName>
    </submittedName>
</protein>
<organism evidence="1 2">
    <name type="scientific">Phytophthora nicotianae P10297</name>
    <dbReference type="NCBI Taxonomy" id="1317064"/>
    <lineage>
        <taxon>Eukaryota</taxon>
        <taxon>Sar</taxon>
        <taxon>Stramenopiles</taxon>
        <taxon>Oomycota</taxon>
        <taxon>Peronosporomycetes</taxon>
        <taxon>Peronosporales</taxon>
        <taxon>Peronosporaceae</taxon>
        <taxon>Phytophthora</taxon>
    </lineage>
</organism>
<reference evidence="1 2" key="1">
    <citation type="submission" date="2013-11" db="EMBL/GenBank/DDBJ databases">
        <title>The Genome Sequence of Phytophthora parasitica P10297.</title>
        <authorList>
            <consortium name="The Broad Institute Genomics Platform"/>
            <person name="Russ C."/>
            <person name="Tyler B."/>
            <person name="Panabieres F."/>
            <person name="Shan W."/>
            <person name="Tripathy S."/>
            <person name="Grunwald N."/>
            <person name="Machado M."/>
            <person name="Johnson C.S."/>
            <person name="Walker B."/>
            <person name="Young S.K."/>
            <person name="Zeng Q."/>
            <person name="Gargeya S."/>
            <person name="Fitzgerald M."/>
            <person name="Haas B."/>
            <person name="Abouelleil A."/>
            <person name="Allen A.W."/>
            <person name="Alvarado L."/>
            <person name="Arachchi H.M."/>
            <person name="Berlin A.M."/>
            <person name="Chapman S.B."/>
            <person name="Gainer-Dewar J."/>
            <person name="Goldberg J."/>
            <person name="Griggs A."/>
            <person name="Gujja S."/>
            <person name="Hansen M."/>
            <person name="Howarth C."/>
            <person name="Imamovic A."/>
            <person name="Ireland A."/>
            <person name="Larimer J."/>
            <person name="McCowan C."/>
            <person name="Murphy C."/>
            <person name="Pearson M."/>
            <person name="Poon T.W."/>
            <person name="Priest M."/>
            <person name="Roberts A."/>
            <person name="Saif S."/>
            <person name="Shea T."/>
            <person name="Sisk P."/>
            <person name="Sykes S."/>
            <person name="Wortman J."/>
            <person name="Nusbaum C."/>
            <person name="Birren B."/>
        </authorList>
    </citation>
    <scope>NUCLEOTIDE SEQUENCE [LARGE SCALE GENOMIC DNA]</scope>
    <source>
        <strain evidence="1 2">P10297</strain>
    </source>
</reference>